<feature type="domain" description="PA" evidence="13">
    <location>
        <begin position="366"/>
        <end position="432"/>
    </location>
</feature>
<gene>
    <name evidence="14" type="primary">vpr_1</name>
    <name evidence="14" type="ORF">NEOCIP111885_00367</name>
</gene>
<evidence type="ECO:0000256" key="5">
    <source>
        <dbReference type="ARBA" id="ARBA00022729"/>
    </source>
</evidence>
<sequence>MKRIIILTAIVMFIFQTNTMSGSRLIHPPIPKEAFDSEQVAIILLKKNLPHSDIVKLLQPNSDLKLRYIFTEVLQGFSVKGPKNQIEKLRGHHEIINISQVQTYKVEEQPAHWKRKSETSEAPPSQRYNPNGPENIKLIGGEKVRGIFDKNDNRLTGRGVTVGVIDTGVDYSHPDLSKNYGGGHDLVDNDKDPMETKAQQGTPTLHGTHVAGIIAANGKMKGVAPEAKIIAYRALGPGGSGTTEQVLAAIDQAAKDKVDIVNLSLGNSINGPDLPISLALNKLTDLGIVAVTSSGNSGPNKWTVGSPGTASKAISVGASTPNLKIPYIIIEGSREKIRLEPMVGADRWVQDRSQEIAYGGIGKKDQLTNVNGKIALIQRGELTFTEKAIHAQQAGAVGVIIFNNTEGSFVGNLQVDVGLPVASISKKAGDQIVRQLEKSPQHIRIIEETEQDVLAPFSSRGPVTRTWEIKPDILAPGVAIQSTVPGGYLSLQGTSMAAPHVAGACALIKQAHPEWSPLQIKAAIMNHALPIQSTSGVQYRTYEQGAGRIQMEEAVKAESLISPGSLQFGKFAIKDHNHEHLAKLKVENVSSKTVKYSFDIPKKINGMNWHLPMSFTLKPGEARQVQIQLEVDPTTFSEKIQDGFLYVNANSQKIHIPFIYVLEEPDYPRVMGFEIARGDNGETLRYQVYLPGGADEFGIALFNPEDYRFIGYLDSGRNIGKGYLEKEISLKAVPNSGVYVAKIFAKKAGKEDMVEMMLDIQKGEGSNFKRRKVGM</sequence>
<dbReference type="EMBL" id="CAKJTG010000002">
    <property type="protein sequence ID" value="CAG9606679.1"/>
    <property type="molecule type" value="Genomic_DNA"/>
</dbReference>
<dbReference type="SUPFAM" id="SSF52025">
    <property type="entry name" value="PA domain"/>
    <property type="match status" value="1"/>
</dbReference>
<evidence type="ECO:0000256" key="2">
    <source>
        <dbReference type="ARBA" id="ARBA00022512"/>
    </source>
</evidence>
<feature type="active site" description="Charge relay system" evidence="8 9">
    <location>
        <position position="166"/>
    </location>
</feature>
<keyword evidence="3" id="KW-0964">Secreted</keyword>
<evidence type="ECO:0000256" key="6">
    <source>
        <dbReference type="ARBA" id="ARBA00022801"/>
    </source>
</evidence>
<dbReference type="SUPFAM" id="SSF52743">
    <property type="entry name" value="Subtilisin-like"/>
    <property type="match status" value="1"/>
</dbReference>
<dbReference type="PROSITE" id="PS51892">
    <property type="entry name" value="SUBTILASE"/>
    <property type="match status" value="1"/>
</dbReference>
<dbReference type="PANTHER" id="PTHR43806:SF65">
    <property type="entry name" value="SERINE PROTEASE APRX"/>
    <property type="match status" value="1"/>
</dbReference>
<evidence type="ECO:0000259" key="12">
    <source>
        <dbReference type="Pfam" id="PF00082"/>
    </source>
</evidence>
<dbReference type="InterPro" id="IPR023828">
    <property type="entry name" value="Peptidase_S8_Ser-AS"/>
</dbReference>
<evidence type="ECO:0000256" key="10">
    <source>
        <dbReference type="RuleBase" id="RU003355"/>
    </source>
</evidence>
<feature type="active site" description="Charge relay system" evidence="8 9">
    <location>
        <position position="495"/>
    </location>
</feature>
<dbReference type="GO" id="GO:0004252">
    <property type="term" value="F:serine-type endopeptidase activity"/>
    <property type="evidence" value="ECO:0007669"/>
    <property type="project" value="UniProtKB-UniRule"/>
</dbReference>
<protein>
    <submittedName>
        <fullName evidence="14">Minor extracellular protease vpr</fullName>
        <ecNumber evidence="14">3.4.21.-</ecNumber>
    </submittedName>
</protein>
<organism evidence="14 15">
    <name type="scientific">Pseudoneobacillus rhizosphaerae</name>
    <dbReference type="NCBI Taxonomy" id="2880968"/>
    <lineage>
        <taxon>Bacteria</taxon>
        <taxon>Bacillati</taxon>
        <taxon>Bacillota</taxon>
        <taxon>Bacilli</taxon>
        <taxon>Bacillales</taxon>
        <taxon>Bacillaceae</taxon>
        <taxon>Pseudoneobacillus</taxon>
    </lineage>
</organism>
<evidence type="ECO:0000256" key="1">
    <source>
        <dbReference type="ARBA" id="ARBA00011073"/>
    </source>
</evidence>
<reference evidence="14" key="1">
    <citation type="submission" date="2021-10" db="EMBL/GenBank/DDBJ databases">
        <authorList>
            <person name="Criscuolo A."/>
        </authorList>
    </citation>
    <scope>NUCLEOTIDE SEQUENCE</scope>
    <source>
        <strain evidence="14">CIP111885</strain>
    </source>
</reference>
<dbReference type="InterPro" id="IPR000209">
    <property type="entry name" value="Peptidase_S8/S53_dom"/>
</dbReference>
<evidence type="ECO:0000259" key="13">
    <source>
        <dbReference type="Pfam" id="PF02225"/>
    </source>
</evidence>
<keyword evidence="4 9" id="KW-0645">Protease</keyword>
<dbReference type="RefSeq" id="WP_290369474.1">
    <property type="nucleotide sequence ID" value="NZ_CAKJTG010000002.1"/>
</dbReference>
<dbReference type="EC" id="3.4.21.-" evidence="14"/>
<dbReference type="Pfam" id="PF00082">
    <property type="entry name" value="Peptidase_S8"/>
    <property type="match status" value="1"/>
</dbReference>
<dbReference type="PROSITE" id="PS00136">
    <property type="entry name" value="SUBTILASE_ASP"/>
    <property type="match status" value="1"/>
</dbReference>
<dbReference type="InterPro" id="IPR034213">
    <property type="entry name" value="S8_Vpr-like"/>
</dbReference>
<dbReference type="InterPro" id="IPR015500">
    <property type="entry name" value="Peptidase_S8_subtilisin-rel"/>
</dbReference>
<evidence type="ECO:0000313" key="15">
    <source>
        <dbReference type="Proteomes" id="UP000789845"/>
    </source>
</evidence>
<evidence type="ECO:0000256" key="4">
    <source>
        <dbReference type="ARBA" id="ARBA00022670"/>
    </source>
</evidence>
<dbReference type="InterPro" id="IPR023827">
    <property type="entry name" value="Peptidase_S8_Asp-AS"/>
</dbReference>
<feature type="active site" description="Charge relay system" evidence="8 9">
    <location>
        <position position="206"/>
    </location>
</feature>
<keyword evidence="2" id="KW-0134">Cell wall</keyword>
<accession>A0A9C7G6A4</accession>
<dbReference type="InterPro" id="IPR036852">
    <property type="entry name" value="Peptidase_S8/S53_dom_sf"/>
</dbReference>
<keyword evidence="15" id="KW-1185">Reference proteome</keyword>
<dbReference type="PRINTS" id="PR00723">
    <property type="entry name" value="SUBTILISIN"/>
</dbReference>
<feature type="region of interest" description="Disordered" evidence="11">
    <location>
        <begin position="109"/>
        <end position="135"/>
    </location>
</feature>
<dbReference type="CDD" id="cd02133">
    <property type="entry name" value="PA_C5a_like"/>
    <property type="match status" value="1"/>
</dbReference>
<evidence type="ECO:0000256" key="8">
    <source>
        <dbReference type="PIRSR" id="PIRSR615500-1"/>
    </source>
</evidence>
<dbReference type="GO" id="GO:0006508">
    <property type="term" value="P:proteolysis"/>
    <property type="evidence" value="ECO:0007669"/>
    <property type="project" value="UniProtKB-KW"/>
</dbReference>
<keyword evidence="6 9" id="KW-0378">Hydrolase</keyword>
<dbReference type="PROSITE" id="PS00138">
    <property type="entry name" value="SUBTILASE_SER"/>
    <property type="match status" value="1"/>
</dbReference>
<comment type="caution">
    <text evidence="14">The sequence shown here is derived from an EMBL/GenBank/DDBJ whole genome shotgun (WGS) entry which is preliminary data.</text>
</comment>
<dbReference type="Pfam" id="PF02225">
    <property type="entry name" value="PA"/>
    <property type="match status" value="1"/>
</dbReference>
<feature type="compositionally biased region" description="Polar residues" evidence="11">
    <location>
        <begin position="120"/>
        <end position="129"/>
    </location>
</feature>
<dbReference type="InterPro" id="IPR050131">
    <property type="entry name" value="Peptidase_S8_subtilisin-like"/>
</dbReference>
<dbReference type="CDD" id="cd07474">
    <property type="entry name" value="Peptidases_S8_subtilisin_Vpr-like"/>
    <property type="match status" value="1"/>
</dbReference>
<proteinExistence type="inferred from homology"/>
<evidence type="ECO:0000256" key="9">
    <source>
        <dbReference type="PROSITE-ProRule" id="PRU01240"/>
    </source>
</evidence>
<evidence type="ECO:0000256" key="3">
    <source>
        <dbReference type="ARBA" id="ARBA00022525"/>
    </source>
</evidence>
<evidence type="ECO:0000256" key="7">
    <source>
        <dbReference type="ARBA" id="ARBA00022825"/>
    </source>
</evidence>
<dbReference type="InterPro" id="IPR003137">
    <property type="entry name" value="PA_domain"/>
</dbReference>
<keyword evidence="7 9" id="KW-0720">Serine protease</keyword>
<dbReference type="PROSITE" id="PS00137">
    <property type="entry name" value="SUBTILASE_HIS"/>
    <property type="match status" value="1"/>
</dbReference>
<evidence type="ECO:0000256" key="11">
    <source>
        <dbReference type="SAM" id="MobiDB-lite"/>
    </source>
</evidence>
<dbReference type="InterPro" id="IPR046450">
    <property type="entry name" value="PA_dom_sf"/>
</dbReference>
<dbReference type="AlphaFoldDB" id="A0A9C7G6A4"/>
<name>A0A9C7G6A4_9BACI</name>
<feature type="compositionally biased region" description="Basic and acidic residues" evidence="11">
    <location>
        <begin position="109"/>
        <end position="119"/>
    </location>
</feature>
<evidence type="ECO:0000313" key="14">
    <source>
        <dbReference type="EMBL" id="CAG9606679.1"/>
    </source>
</evidence>
<comment type="similarity">
    <text evidence="1 9 10">Belongs to the peptidase S8 family.</text>
</comment>
<dbReference type="InterPro" id="IPR022398">
    <property type="entry name" value="Peptidase_S8_His-AS"/>
</dbReference>
<dbReference type="Gene3D" id="3.40.50.200">
    <property type="entry name" value="Peptidase S8/S53 domain"/>
    <property type="match status" value="1"/>
</dbReference>
<feature type="domain" description="Peptidase S8/S53" evidence="12">
    <location>
        <begin position="157"/>
        <end position="547"/>
    </location>
</feature>
<dbReference type="Gene3D" id="3.50.30.30">
    <property type="match status" value="1"/>
</dbReference>
<dbReference type="PANTHER" id="PTHR43806">
    <property type="entry name" value="PEPTIDASE S8"/>
    <property type="match status" value="1"/>
</dbReference>
<keyword evidence="5" id="KW-0732">Signal</keyword>
<dbReference type="Proteomes" id="UP000789845">
    <property type="component" value="Unassembled WGS sequence"/>
</dbReference>